<dbReference type="Proteomes" id="UP000539642">
    <property type="component" value="Unassembled WGS sequence"/>
</dbReference>
<accession>A0A840V3W5</accession>
<dbReference type="InterPro" id="IPR011037">
    <property type="entry name" value="Pyrv_Knase-like_insert_dom_sf"/>
</dbReference>
<dbReference type="GO" id="GO:0030170">
    <property type="term" value="F:pyridoxal phosphate binding"/>
    <property type="evidence" value="ECO:0007669"/>
    <property type="project" value="InterPro"/>
</dbReference>
<feature type="domain" description="MOSC" evidence="1">
    <location>
        <begin position="17"/>
        <end position="141"/>
    </location>
</feature>
<sequence length="248" mass="26544">MHVKAISISDRKGIRKNNIASGELLAGFGLAGDAHGGDWHRQVSLLAQESIETMRAGGLDVVAGNFAENITTKGIDLTTLPVGTHLMIGETELVVSQLGKICHHRCAIYHQAGDCVMPREGLFAVVRKGGIIRVGDEIRILEERSTTGAVIGTAESLKVCSGVIREAVMSRWAPAFIRVDLLNAEGNNLCQLLDDLSSRQGIDRVIVYDPEGRHTFGIAGYLGEAILAGRPAATIISHCRTTTAIARL</sequence>
<protein>
    <submittedName>
        <fullName evidence="2">MOSC domain-containing protein YiiM</fullName>
    </submittedName>
</protein>
<dbReference type="Gene3D" id="2.40.33.20">
    <property type="entry name" value="PK beta-barrel domain-like"/>
    <property type="match status" value="1"/>
</dbReference>
<name>A0A840V3W5_9BACT</name>
<evidence type="ECO:0000313" key="2">
    <source>
        <dbReference type="EMBL" id="MBB5349488.1"/>
    </source>
</evidence>
<dbReference type="AlphaFoldDB" id="A0A840V3W5"/>
<dbReference type="InterPro" id="IPR005302">
    <property type="entry name" value="MoCF_Sase_C"/>
</dbReference>
<dbReference type="InterPro" id="IPR052716">
    <property type="entry name" value="MOSC_domain"/>
</dbReference>
<dbReference type="PROSITE" id="PS51340">
    <property type="entry name" value="MOSC"/>
    <property type="match status" value="1"/>
</dbReference>
<dbReference type="SUPFAM" id="SSF50800">
    <property type="entry name" value="PK beta-barrel domain-like"/>
    <property type="match status" value="1"/>
</dbReference>
<proteinExistence type="predicted"/>
<organism evidence="2 3">
    <name type="scientific">Desulfoprunum benzoelyticum</name>
    <dbReference type="NCBI Taxonomy" id="1506996"/>
    <lineage>
        <taxon>Bacteria</taxon>
        <taxon>Pseudomonadati</taxon>
        <taxon>Thermodesulfobacteriota</taxon>
        <taxon>Desulfobulbia</taxon>
        <taxon>Desulfobulbales</taxon>
        <taxon>Desulfobulbaceae</taxon>
        <taxon>Desulfoprunum</taxon>
    </lineage>
</organism>
<dbReference type="PANTHER" id="PTHR36930">
    <property type="entry name" value="METAL-SULFUR CLUSTER BIOSYNTHESIS PROTEINS YUAD-RELATED"/>
    <property type="match status" value="1"/>
</dbReference>
<dbReference type="EMBL" id="JACHEO010000027">
    <property type="protein sequence ID" value="MBB5349488.1"/>
    <property type="molecule type" value="Genomic_DNA"/>
</dbReference>
<comment type="caution">
    <text evidence="2">The sequence shown here is derived from an EMBL/GenBank/DDBJ whole genome shotgun (WGS) entry which is preliminary data.</text>
</comment>
<dbReference type="Pfam" id="PF03473">
    <property type="entry name" value="MOSC"/>
    <property type="match status" value="1"/>
</dbReference>
<gene>
    <name evidence="2" type="ORF">HNQ81_003243</name>
</gene>
<dbReference type="GO" id="GO:0003824">
    <property type="term" value="F:catalytic activity"/>
    <property type="evidence" value="ECO:0007669"/>
    <property type="project" value="InterPro"/>
</dbReference>
<keyword evidence="3" id="KW-1185">Reference proteome</keyword>
<dbReference type="GO" id="GO:0030151">
    <property type="term" value="F:molybdenum ion binding"/>
    <property type="evidence" value="ECO:0007669"/>
    <property type="project" value="InterPro"/>
</dbReference>
<reference evidence="2 3" key="1">
    <citation type="submission" date="2020-08" db="EMBL/GenBank/DDBJ databases">
        <title>Genomic Encyclopedia of Type Strains, Phase IV (KMG-IV): sequencing the most valuable type-strain genomes for metagenomic binning, comparative biology and taxonomic classification.</title>
        <authorList>
            <person name="Goeker M."/>
        </authorList>
    </citation>
    <scope>NUCLEOTIDE SEQUENCE [LARGE SCALE GENOMIC DNA]</scope>
    <source>
        <strain evidence="2 3">DSM 28570</strain>
    </source>
</reference>
<evidence type="ECO:0000259" key="1">
    <source>
        <dbReference type="PROSITE" id="PS51340"/>
    </source>
</evidence>
<evidence type="ECO:0000313" key="3">
    <source>
        <dbReference type="Proteomes" id="UP000539642"/>
    </source>
</evidence>
<dbReference type="PANTHER" id="PTHR36930:SF1">
    <property type="entry name" value="MOSC DOMAIN-CONTAINING PROTEIN"/>
    <property type="match status" value="1"/>
</dbReference>
<dbReference type="RefSeq" id="WP_221270890.1">
    <property type="nucleotide sequence ID" value="NZ_JACHEO010000027.1"/>
</dbReference>